<feature type="compositionally biased region" description="Basic and acidic residues" evidence="1">
    <location>
        <begin position="13"/>
        <end position="24"/>
    </location>
</feature>
<dbReference type="AlphaFoldDB" id="A0AAV6UNF0"/>
<proteinExistence type="predicted"/>
<evidence type="ECO:0000313" key="3">
    <source>
        <dbReference type="Proteomes" id="UP000827092"/>
    </source>
</evidence>
<reference evidence="2 3" key="1">
    <citation type="journal article" date="2022" name="Nat. Ecol. Evol.">
        <title>A masculinizing supergene underlies an exaggerated male reproductive morph in a spider.</title>
        <authorList>
            <person name="Hendrickx F."/>
            <person name="De Corte Z."/>
            <person name="Sonet G."/>
            <person name="Van Belleghem S.M."/>
            <person name="Kostlbacher S."/>
            <person name="Vangestel C."/>
        </authorList>
    </citation>
    <scope>NUCLEOTIDE SEQUENCE [LARGE SCALE GENOMIC DNA]</scope>
    <source>
        <strain evidence="2">W744_W776</strain>
    </source>
</reference>
<dbReference type="EMBL" id="JAFNEN010000362">
    <property type="protein sequence ID" value="KAG8184786.1"/>
    <property type="molecule type" value="Genomic_DNA"/>
</dbReference>
<evidence type="ECO:0000256" key="1">
    <source>
        <dbReference type="SAM" id="MobiDB-lite"/>
    </source>
</evidence>
<keyword evidence="3" id="KW-1185">Reference proteome</keyword>
<feature type="region of interest" description="Disordered" evidence="1">
    <location>
        <begin position="1"/>
        <end position="24"/>
    </location>
</feature>
<accession>A0AAV6UNF0</accession>
<comment type="caution">
    <text evidence="2">The sequence shown here is derived from an EMBL/GenBank/DDBJ whole genome shotgun (WGS) entry which is preliminary data.</text>
</comment>
<protein>
    <submittedName>
        <fullName evidence="2">Uncharacterized protein</fullName>
    </submittedName>
</protein>
<organism evidence="2 3">
    <name type="scientific">Oedothorax gibbosus</name>
    <dbReference type="NCBI Taxonomy" id="931172"/>
    <lineage>
        <taxon>Eukaryota</taxon>
        <taxon>Metazoa</taxon>
        <taxon>Ecdysozoa</taxon>
        <taxon>Arthropoda</taxon>
        <taxon>Chelicerata</taxon>
        <taxon>Arachnida</taxon>
        <taxon>Araneae</taxon>
        <taxon>Araneomorphae</taxon>
        <taxon>Entelegynae</taxon>
        <taxon>Araneoidea</taxon>
        <taxon>Linyphiidae</taxon>
        <taxon>Erigoninae</taxon>
        <taxon>Oedothorax</taxon>
    </lineage>
</organism>
<feature type="compositionally biased region" description="Polar residues" evidence="1">
    <location>
        <begin position="1"/>
        <end position="12"/>
    </location>
</feature>
<evidence type="ECO:0000313" key="2">
    <source>
        <dbReference type="EMBL" id="KAG8184786.1"/>
    </source>
</evidence>
<name>A0AAV6UNF0_9ARAC</name>
<sequence>MKSTAFFSSSTTQKKEEASLHEKEIELGPSTPYCRAPLSSSLDTEDLTAKFEVTFQNLGYLERERDSGSRTTLIFTILGLTILG</sequence>
<gene>
    <name evidence="2" type="ORF">JTE90_011572</name>
</gene>
<dbReference type="Proteomes" id="UP000827092">
    <property type="component" value="Unassembled WGS sequence"/>
</dbReference>